<evidence type="ECO:0000256" key="5">
    <source>
        <dbReference type="ARBA" id="ARBA00022519"/>
    </source>
</evidence>
<keyword evidence="10 12" id="KW-0406">Ion transport</keyword>
<feature type="transmembrane region" description="Helical" evidence="12">
    <location>
        <begin position="327"/>
        <end position="348"/>
    </location>
</feature>
<evidence type="ECO:0000259" key="14">
    <source>
        <dbReference type="PROSITE" id="PS51201"/>
    </source>
</evidence>
<comment type="subcellular location">
    <subcellularLocation>
        <location evidence="1 12">Cell inner membrane</location>
        <topology evidence="1 12">Multi-pass membrane protein</topology>
    </subcellularLocation>
</comment>
<dbReference type="GO" id="GO:0015643">
    <property type="term" value="F:toxic substance binding"/>
    <property type="evidence" value="ECO:0007669"/>
    <property type="project" value="InterPro"/>
</dbReference>
<evidence type="ECO:0000313" key="16">
    <source>
        <dbReference type="Proteomes" id="UP000254848"/>
    </source>
</evidence>
<evidence type="ECO:0000256" key="12">
    <source>
        <dbReference type="HAMAP-Rule" id="MF_01413"/>
    </source>
</evidence>
<gene>
    <name evidence="12" type="primary">kefC</name>
    <name evidence="15" type="ORF">C8D90_105146</name>
</gene>
<dbReference type="PROSITE" id="PS51201">
    <property type="entry name" value="RCK_N"/>
    <property type="match status" value="1"/>
</dbReference>
<dbReference type="EMBL" id="QRAP01000005">
    <property type="protein sequence ID" value="RDK90865.1"/>
    <property type="molecule type" value="Genomic_DNA"/>
</dbReference>
<dbReference type="GO" id="GO:0005886">
    <property type="term" value="C:plasma membrane"/>
    <property type="evidence" value="ECO:0007669"/>
    <property type="project" value="UniProtKB-SubCell"/>
</dbReference>
<dbReference type="GO" id="GO:1902600">
    <property type="term" value="P:proton transmembrane transport"/>
    <property type="evidence" value="ECO:0007669"/>
    <property type="project" value="InterPro"/>
</dbReference>
<feature type="domain" description="RCK N-terminal" evidence="14">
    <location>
        <begin position="400"/>
        <end position="519"/>
    </location>
</feature>
<name>A0A370QQ76_9GAMM</name>
<dbReference type="InterPro" id="IPR023941">
    <property type="entry name" value="K_H_efflux_KefC"/>
</dbReference>
<dbReference type="PANTHER" id="PTHR46157">
    <property type="entry name" value="K(+) EFFLUX ANTIPORTER 3, CHLOROPLASTIC"/>
    <property type="match status" value="1"/>
</dbReference>
<evidence type="ECO:0000256" key="10">
    <source>
        <dbReference type="ARBA" id="ARBA00023065"/>
    </source>
</evidence>
<keyword evidence="7 12" id="KW-0812">Transmembrane</keyword>
<evidence type="ECO:0000256" key="4">
    <source>
        <dbReference type="ARBA" id="ARBA00022475"/>
    </source>
</evidence>
<keyword evidence="3 12" id="KW-0050">Antiport</keyword>
<dbReference type="InterPro" id="IPR004771">
    <property type="entry name" value="K/H_exchanger"/>
</dbReference>
<dbReference type="Proteomes" id="UP000254848">
    <property type="component" value="Unassembled WGS sequence"/>
</dbReference>
<evidence type="ECO:0000256" key="2">
    <source>
        <dbReference type="ARBA" id="ARBA00022448"/>
    </source>
</evidence>
<feature type="compositionally biased region" description="Acidic residues" evidence="13">
    <location>
        <begin position="610"/>
        <end position="621"/>
    </location>
</feature>
<dbReference type="AlphaFoldDB" id="A0A370QQ76"/>
<feature type="region of interest" description="Disordered" evidence="13">
    <location>
        <begin position="600"/>
        <end position="627"/>
    </location>
</feature>
<dbReference type="Gene3D" id="3.40.50.720">
    <property type="entry name" value="NAD(P)-binding Rossmann-like Domain"/>
    <property type="match status" value="1"/>
</dbReference>
<evidence type="ECO:0000256" key="6">
    <source>
        <dbReference type="ARBA" id="ARBA00022538"/>
    </source>
</evidence>
<proteinExistence type="inferred from homology"/>
<evidence type="ECO:0000313" key="15">
    <source>
        <dbReference type="EMBL" id="RDK90865.1"/>
    </source>
</evidence>
<accession>A0A370QQ76</accession>
<comment type="caution">
    <text evidence="15">The sequence shown here is derived from an EMBL/GenBank/DDBJ whole genome shotgun (WGS) entry which is preliminary data.</text>
</comment>
<keyword evidence="5 12" id="KW-0997">Cell inner membrane</keyword>
<dbReference type="NCBIfam" id="NF002924">
    <property type="entry name" value="PRK03562.1"/>
    <property type="match status" value="1"/>
</dbReference>
<dbReference type="InterPro" id="IPR003148">
    <property type="entry name" value="RCK_N"/>
</dbReference>
<evidence type="ECO:0000256" key="7">
    <source>
        <dbReference type="ARBA" id="ARBA00022692"/>
    </source>
</evidence>
<evidence type="ECO:0000256" key="8">
    <source>
        <dbReference type="ARBA" id="ARBA00022958"/>
    </source>
</evidence>
<feature type="transmembrane region" description="Helical" evidence="12">
    <location>
        <begin position="56"/>
        <end position="75"/>
    </location>
</feature>
<feature type="transmembrane region" description="Helical" evidence="12">
    <location>
        <begin position="360"/>
        <end position="379"/>
    </location>
</feature>
<dbReference type="Pfam" id="PF02254">
    <property type="entry name" value="TrkA_N"/>
    <property type="match status" value="1"/>
</dbReference>
<keyword evidence="6 12" id="KW-0633">Potassium transport</keyword>
<dbReference type="InterPro" id="IPR036291">
    <property type="entry name" value="NAD(P)-bd_dom_sf"/>
</dbReference>
<feature type="transmembrane region" description="Helical" evidence="12">
    <location>
        <begin position="216"/>
        <end position="235"/>
    </location>
</feature>
<feature type="transmembrane region" description="Helical" evidence="12">
    <location>
        <begin position="295"/>
        <end position="315"/>
    </location>
</feature>
<keyword evidence="16" id="KW-1185">Reference proteome</keyword>
<dbReference type="Gene3D" id="1.20.1530.20">
    <property type="match status" value="1"/>
</dbReference>
<dbReference type="SUPFAM" id="SSF51735">
    <property type="entry name" value="NAD(P)-binding Rossmann-fold domains"/>
    <property type="match status" value="1"/>
</dbReference>
<dbReference type="HAMAP" id="MF_01413">
    <property type="entry name" value="K_H_efflux_KefC"/>
    <property type="match status" value="1"/>
</dbReference>
<keyword evidence="4 12" id="KW-1003">Cell membrane</keyword>
<feature type="transmembrane region" description="Helical" evidence="12">
    <location>
        <begin position="271"/>
        <end position="289"/>
    </location>
</feature>
<keyword evidence="11 12" id="KW-0472">Membrane</keyword>
<dbReference type="GO" id="GO:0051595">
    <property type="term" value="P:response to methylglyoxal"/>
    <property type="evidence" value="ECO:0007669"/>
    <property type="project" value="InterPro"/>
</dbReference>
<dbReference type="FunFam" id="3.40.50.720:FF:000036">
    <property type="entry name" value="Glutathione-regulated potassium-efflux system protein KefB"/>
    <property type="match status" value="1"/>
</dbReference>
<dbReference type="InterPro" id="IPR006153">
    <property type="entry name" value="Cation/H_exchanger_TM"/>
</dbReference>
<dbReference type="FunFam" id="1.20.1530.20:FF:000001">
    <property type="entry name" value="Glutathione-regulated potassium-efflux system protein KefB"/>
    <property type="match status" value="1"/>
</dbReference>
<evidence type="ECO:0000256" key="1">
    <source>
        <dbReference type="ARBA" id="ARBA00004429"/>
    </source>
</evidence>
<dbReference type="InterPro" id="IPR038770">
    <property type="entry name" value="Na+/solute_symporter_sf"/>
</dbReference>
<dbReference type="Pfam" id="PF00999">
    <property type="entry name" value="Na_H_Exchanger"/>
    <property type="match status" value="1"/>
</dbReference>
<protein>
    <recommendedName>
        <fullName evidence="12">Glutathione-regulated potassium-efflux system protein KefC</fullName>
    </recommendedName>
    <alternativeName>
        <fullName evidence="12">K(+)/H(+) antiporter</fullName>
    </alternativeName>
</protein>
<evidence type="ECO:0000256" key="3">
    <source>
        <dbReference type="ARBA" id="ARBA00022449"/>
    </source>
</evidence>
<feature type="transmembrane region" description="Helical" evidence="12">
    <location>
        <begin position="148"/>
        <end position="167"/>
    </location>
</feature>
<organism evidence="15 16">
    <name type="scientific">Enterobacillus tribolii</name>
    <dbReference type="NCBI Taxonomy" id="1487935"/>
    <lineage>
        <taxon>Bacteria</taxon>
        <taxon>Pseudomonadati</taxon>
        <taxon>Pseudomonadota</taxon>
        <taxon>Gammaproteobacteria</taxon>
        <taxon>Enterobacterales</taxon>
        <taxon>Hafniaceae</taxon>
        <taxon>Enterobacillus</taxon>
    </lineage>
</organism>
<dbReference type="RefSeq" id="WP_115458688.1">
    <property type="nucleotide sequence ID" value="NZ_QRAP01000005.1"/>
</dbReference>
<dbReference type="PANTHER" id="PTHR46157:SF3">
    <property type="entry name" value="GLUTATHIONE-REGULATED POTASSIUM-EFFLUX SYSTEM PROTEIN KEFC"/>
    <property type="match status" value="1"/>
</dbReference>
<evidence type="ECO:0000256" key="11">
    <source>
        <dbReference type="ARBA" id="ARBA00023136"/>
    </source>
</evidence>
<keyword evidence="9 12" id="KW-1133">Transmembrane helix</keyword>
<evidence type="ECO:0000256" key="13">
    <source>
        <dbReference type="SAM" id="MobiDB-lite"/>
    </source>
</evidence>
<keyword evidence="2 12" id="KW-0813">Transport</keyword>
<dbReference type="GO" id="GO:0019899">
    <property type="term" value="F:enzyme binding"/>
    <property type="evidence" value="ECO:0007669"/>
    <property type="project" value="InterPro"/>
</dbReference>
<dbReference type="GO" id="GO:0015503">
    <property type="term" value="F:glutathione-regulated potassium exporter activity"/>
    <property type="evidence" value="ECO:0007669"/>
    <property type="project" value="UniProtKB-UniRule"/>
</dbReference>
<dbReference type="NCBIfam" id="TIGR00932">
    <property type="entry name" value="2a37"/>
    <property type="match status" value="1"/>
</dbReference>
<feature type="transmembrane region" description="Helical" evidence="12">
    <location>
        <begin position="179"/>
        <end position="204"/>
    </location>
</feature>
<sequence length="627" mass="67845">MDNHGMMLEGLIYLGSAALFVPLAVRMGLGSVLGYLIAGCIIGPWGLKLVSDAESILTFAEIGVVLMLFVIGLELDPRRLWTLRASVFGGGCIQMVGCGLVLSVFCYLLGLGWEVALLIGLTLALSSTAIAMQAMNERSLTLSPMGRTSFAVLLFQDIAAIPLVAMIPLLAHSGASTTLAAFLISAAKVVGALAAVILLGRYVVRPALRFVARSGLREVFSAVALFLVFGFGVLLEMAGMSMAMGAFLAGVLLASSEYRHALESDILPFKGLLLGLFFIGVGMSIDFGTLFSHPVLIATLLFGFLLLKSVVLWLLAPLLKVPRRQKVLFAALLGQGSEFAFVVFGAARMAGVLTPEWTKALTLAVALSMAATPLLLVLYSRLEKGAGQNDRPDDVIEDDSASVIIAGFGRFGQIAGRLLLSNDVRTVVLDHDPDHVETLRKFGMKVFYGDATRVDLLESAGAAHASVLINAIDDVDANLELTMLAQAHFPHLKIVARARDVDHFYQLRQLGVESVERELFEGSLRVGRHVLEHLGIGAYEAREKADTFRRYNLKMLEDMLANYEDTEFRIATLKRTREMLTQAIQQDKVRLSVAQQSGWRGSIDGKSPDLDPDVTVPEEEPVIVAKE</sequence>
<comment type="subunit">
    <text evidence="12">Homodimer. Interacts with the regulatory subunit KefF.</text>
</comment>
<evidence type="ECO:0000256" key="9">
    <source>
        <dbReference type="ARBA" id="ARBA00022989"/>
    </source>
</evidence>
<comment type="function">
    <text evidence="12">Pore-forming subunit of a potassium efflux system that confers protection against electrophiles. Catalyzes K(+)/H(+) antiport.</text>
</comment>
<feature type="transmembrane region" description="Helical" evidence="12">
    <location>
        <begin position="87"/>
        <end position="110"/>
    </location>
</feature>
<feature type="transmembrane region" description="Helical" evidence="12">
    <location>
        <begin position="116"/>
        <end position="136"/>
    </location>
</feature>
<dbReference type="OrthoDB" id="9781411at2"/>
<comment type="similarity">
    <text evidence="12">Belongs to the monovalent cation:proton antiporter 2 (CPA2) transporter (TC 2.A.37) family. KefC subfamily.</text>
</comment>
<keyword evidence="8 12" id="KW-0630">Potassium</keyword>
<reference evidence="15 16" key="1">
    <citation type="submission" date="2018-07" db="EMBL/GenBank/DDBJ databases">
        <title>Genomic Encyclopedia of Type Strains, Phase IV (KMG-IV): sequencing the most valuable type-strain genomes for metagenomic binning, comparative biology and taxonomic classification.</title>
        <authorList>
            <person name="Goeker M."/>
        </authorList>
    </citation>
    <scope>NUCLEOTIDE SEQUENCE [LARGE SCALE GENOMIC DNA]</scope>
    <source>
        <strain evidence="15 16">DSM 103736</strain>
    </source>
</reference>